<evidence type="ECO:0000313" key="4">
    <source>
        <dbReference type="EMBL" id="KAK5851412.1"/>
    </source>
</evidence>
<accession>A0AAN8ADU6</accession>
<organism evidence="4 5">
    <name type="scientific">Eleginops maclovinus</name>
    <name type="common">Patagonian blennie</name>
    <name type="synonym">Eleginus maclovinus</name>
    <dbReference type="NCBI Taxonomy" id="56733"/>
    <lineage>
        <taxon>Eukaryota</taxon>
        <taxon>Metazoa</taxon>
        <taxon>Chordata</taxon>
        <taxon>Craniata</taxon>
        <taxon>Vertebrata</taxon>
        <taxon>Euteleostomi</taxon>
        <taxon>Actinopterygii</taxon>
        <taxon>Neopterygii</taxon>
        <taxon>Teleostei</taxon>
        <taxon>Neoteleostei</taxon>
        <taxon>Acanthomorphata</taxon>
        <taxon>Eupercaria</taxon>
        <taxon>Perciformes</taxon>
        <taxon>Notothenioidei</taxon>
        <taxon>Eleginopidae</taxon>
        <taxon>Eleginops</taxon>
    </lineage>
</organism>
<sequence length="582" mass="65841">MTAQTVLELALRSLRFLAREGLPMRGQDHRGGVFWQLMLERTYSQPAAREWLLRWDNWMGYNIQNEILERLAHAVQRKMVAETYSSPYYGLIADGTTDITSREQFSCHLFYTDQHFTQKCQFLGFYNASDTTSETLFLCIKDVFLRLNIPLEKLQGYCFDGANNMSGRFSGVQARLGGVCPGSLFVHCCNHSLDLVLQEVAREVPLIADTLQFVQSISTVIRESTKRKTIFESLFGDKVRCSLLGLCPTRWCVRANAISRVIRSFSAVLQKLQTLHKDRSIRGETRSKISGLLKQAQKGKTMFGLLCSRSLFTPCESVAKRPQAEYSTIAGVLECIQTLRERKQVLRTDNAVEEMLRKTSASTAVHNLRMPDPNSLVSKTPSKFRSTTEAEDIVPAKGVASSRRDFFEALDLVNCELERRFDQSGMATAALREATLLAATKGSVGTEADLCSLKLPENIDVPGLHMQLRMLGGLMQQENFSSLNDLAMYISNLHVQTRTLFKDVEAPLHLCLSLPVSVASSERSFLALRRLKTWLRNTVSQRRLTHLALLHMHLDTRHPCPHDGIHQRHPRAQDNLWSSTIR</sequence>
<feature type="domain" description="DUF4371" evidence="3">
    <location>
        <begin position="57"/>
        <end position="171"/>
    </location>
</feature>
<dbReference type="Pfam" id="PF05699">
    <property type="entry name" value="Dimer_Tnp_hAT"/>
    <property type="match status" value="1"/>
</dbReference>
<dbReference type="InterPro" id="IPR008906">
    <property type="entry name" value="HATC_C_dom"/>
</dbReference>
<feature type="region of interest" description="Disordered" evidence="1">
    <location>
        <begin position="561"/>
        <end position="582"/>
    </location>
</feature>
<evidence type="ECO:0008006" key="6">
    <source>
        <dbReference type="Google" id="ProtNLM"/>
    </source>
</evidence>
<name>A0AAN8ADU6_ELEMC</name>
<dbReference type="Pfam" id="PF14291">
    <property type="entry name" value="DUF4371"/>
    <property type="match status" value="1"/>
</dbReference>
<evidence type="ECO:0000256" key="1">
    <source>
        <dbReference type="SAM" id="MobiDB-lite"/>
    </source>
</evidence>
<dbReference type="GO" id="GO:0046983">
    <property type="term" value="F:protein dimerization activity"/>
    <property type="evidence" value="ECO:0007669"/>
    <property type="project" value="InterPro"/>
</dbReference>
<evidence type="ECO:0000259" key="3">
    <source>
        <dbReference type="Pfam" id="PF14291"/>
    </source>
</evidence>
<dbReference type="PANTHER" id="PTHR45749:SF21">
    <property type="entry name" value="DUF4371 DOMAIN-CONTAINING PROTEIN"/>
    <property type="match status" value="1"/>
</dbReference>
<dbReference type="InterPro" id="IPR025398">
    <property type="entry name" value="DUF4371"/>
</dbReference>
<dbReference type="PANTHER" id="PTHR45749">
    <property type="match status" value="1"/>
</dbReference>
<reference evidence="4 5" key="2">
    <citation type="journal article" date="2023" name="Mol. Biol. Evol.">
        <title>Genomics of Secondarily Temperate Adaptation in the Only Non-Antarctic Icefish.</title>
        <authorList>
            <person name="Rivera-Colon A.G."/>
            <person name="Rayamajhi N."/>
            <person name="Minhas B.F."/>
            <person name="Madrigal G."/>
            <person name="Bilyk K.T."/>
            <person name="Yoon V."/>
            <person name="Hune M."/>
            <person name="Gregory S."/>
            <person name="Cheng C.H.C."/>
            <person name="Catchen J.M."/>
        </authorList>
    </citation>
    <scope>NUCLEOTIDE SEQUENCE [LARGE SCALE GENOMIC DNA]</scope>
    <source>
        <strain evidence="4">JMC-PN-2008</strain>
    </source>
</reference>
<comment type="caution">
    <text evidence="4">The sequence shown here is derived from an EMBL/GenBank/DDBJ whole genome shotgun (WGS) entry which is preliminary data.</text>
</comment>
<dbReference type="InterPro" id="IPR012337">
    <property type="entry name" value="RNaseH-like_sf"/>
</dbReference>
<feature type="domain" description="HAT C-terminal dimerisation" evidence="2">
    <location>
        <begin position="500"/>
        <end position="553"/>
    </location>
</feature>
<gene>
    <name evidence="4" type="ORF">PBY51_002209</name>
</gene>
<evidence type="ECO:0000259" key="2">
    <source>
        <dbReference type="Pfam" id="PF05699"/>
    </source>
</evidence>
<dbReference type="SUPFAM" id="SSF53098">
    <property type="entry name" value="Ribonuclease H-like"/>
    <property type="match status" value="1"/>
</dbReference>
<proteinExistence type="predicted"/>
<dbReference type="Proteomes" id="UP001346869">
    <property type="component" value="Unassembled WGS sequence"/>
</dbReference>
<dbReference type="EMBL" id="JAUZQC010000022">
    <property type="protein sequence ID" value="KAK5851412.1"/>
    <property type="molecule type" value="Genomic_DNA"/>
</dbReference>
<evidence type="ECO:0000313" key="5">
    <source>
        <dbReference type="Proteomes" id="UP001346869"/>
    </source>
</evidence>
<dbReference type="AlphaFoldDB" id="A0AAN8ADU6"/>
<reference evidence="4 5" key="1">
    <citation type="journal article" date="2023" name="Genes (Basel)">
        <title>Chromosome-Level Genome Assembly and Circadian Gene Repertoire of the Patagonia Blennie Eleginops maclovinus-The Closest Ancestral Proxy of Antarctic Cryonotothenioids.</title>
        <authorList>
            <person name="Cheng C.C."/>
            <person name="Rivera-Colon A.G."/>
            <person name="Minhas B.F."/>
            <person name="Wilson L."/>
            <person name="Rayamajhi N."/>
            <person name="Vargas-Chacoff L."/>
            <person name="Catchen J.M."/>
        </authorList>
    </citation>
    <scope>NUCLEOTIDE SEQUENCE [LARGE SCALE GENOMIC DNA]</scope>
    <source>
        <strain evidence="4">JMC-PN-2008</strain>
    </source>
</reference>
<protein>
    <recommendedName>
        <fullName evidence="6">Zinc finger MYM-type protein 1</fullName>
    </recommendedName>
</protein>
<keyword evidence="5" id="KW-1185">Reference proteome</keyword>